<feature type="transmembrane region" description="Helical" evidence="1">
    <location>
        <begin position="101"/>
        <end position="123"/>
    </location>
</feature>
<evidence type="ECO:0000313" key="4">
    <source>
        <dbReference type="Proteomes" id="UP000033999"/>
    </source>
</evidence>
<evidence type="ECO:0008006" key="5">
    <source>
        <dbReference type="Google" id="ProtNLM"/>
    </source>
</evidence>
<feature type="chain" id="PRO_5002538520" description="TrbC/VIRB2 family protein" evidence="2">
    <location>
        <begin position="26"/>
        <end position="139"/>
    </location>
</feature>
<evidence type="ECO:0000256" key="1">
    <source>
        <dbReference type="SAM" id="Phobius"/>
    </source>
</evidence>
<feature type="transmembrane region" description="Helical" evidence="1">
    <location>
        <begin position="62"/>
        <end position="80"/>
    </location>
</feature>
<reference evidence="3 4" key="1">
    <citation type="journal article" date="2015" name="Nature">
        <title>rRNA introns, odd ribosomes, and small enigmatic genomes across a large radiation of phyla.</title>
        <authorList>
            <person name="Brown C.T."/>
            <person name="Hug L.A."/>
            <person name="Thomas B.C."/>
            <person name="Sharon I."/>
            <person name="Castelle C.J."/>
            <person name="Singh A."/>
            <person name="Wilkins M.J."/>
            <person name="Williams K.H."/>
            <person name="Banfield J.F."/>
        </authorList>
    </citation>
    <scope>NUCLEOTIDE SEQUENCE [LARGE SCALE GENOMIC DNA]</scope>
</reference>
<accession>A0A0G1MIF5</accession>
<proteinExistence type="predicted"/>
<gene>
    <name evidence="3" type="ORF">UX10_C0002G0035</name>
</gene>
<dbReference type="EMBL" id="LCKX01000002">
    <property type="protein sequence ID" value="KKU08126.1"/>
    <property type="molecule type" value="Genomic_DNA"/>
</dbReference>
<protein>
    <recommendedName>
        <fullName evidence="5">TrbC/VIRB2 family protein</fullName>
    </recommendedName>
</protein>
<keyword evidence="1" id="KW-1133">Transmembrane helix</keyword>
<dbReference type="Pfam" id="PF18895">
    <property type="entry name" value="T4SS_pilin"/>
    <property type="match status" value="1"/>
</dbReference>
<sequence length="139" mass="14851">MKRFFSLGAVFLVLSMIMSVPLASAEATLQEKTKTRLESVGKGVYGNGALQEGAFEQQVGKIINIALTLVGVIFLILTVYGGYTWMIARGDETQAKKAKDIIIMATIGMAVVLAAYVLTNFIVTRLTTATIATTGKSTP</sequence>
<organism evidence="3 4">
    <name type="scientific">Candidatus Magasanikbacteria bacterium GW2011_GWA2_45_39</name>
    <dbReference type="NCBI Taxonomy" id="1619041"/>
    <lineage>
        <taxon>Bacteria</taxon>
        <taxon>Candidatus Magasanikiibacteriota</taxon>
    </lineage>
</organism>
<evidence type="ECO:0000313" key="3">
    <source>
        <dbReference type="EMBL" id="KKU08126.1"/>
    </source>
</evidence>
<feature type="signal peptide" evidence="2">
    <location>
        <begin position="1"/>
        <end position="25"/>
    </location>
</feature>
<dbReference type="Proteomes" id="UP000033999">
    <property type="component" value="Unassembled WGS sequence"/>
</dbReference>
<dbReference type="AlphaFoldDB" id="A0A0G1MIF5"/>
<name>A0A0G1MIF5_9BACT</name>
<keyword evidence="1" id="KW-0472">Membrane</keyword>
<keyword evidence="1" id="KW-0812">Transmembrane</keyword>
<comment type="caution">
    <text evidence="3">The sequence shown here is derived from an EMBL/GenBank/DDBJ whole genome shotgun (WGS) entry which is preliminary data.</text>
</comment>
<evidence type="ECO:0000256" key="2">
    <source>
        <dbReference type="SAM" id="SignalP"/>
    </source>
</evidence>
<keyword evidence="2" id="KW-0732">Signal</keyword>
<dbReference type="InterPro" id="IPR043993">
    <property type="entry name" value="T4SS_pilin"/>
</dbReference>